<dbReference type="Pfam" id="PF10609">
    <property type="entry name" value="ParA"/>
    <property type="match status" value="1"/>
</dbReference>
<dbReference type="InterPro" id="IPR003856">
    <property type="entry name" value="LPS_length_determ_N"/>
</dbReference>
<dbReference type="GO" id="GO:0004715">
    <property type="term" value="F:non-membrane spanning protein tyrosine kinase activity"/>
    <property type="evidence" value="ECO:0007669"/>
    <property type="project" value="UniProtKB-EC"/>
</dbReference>
<evidence type="ECO:0000256" key="2">
    <source>
        <dbReference type="ARBA" id="ARBA00006683"/>
    </source>
</evidence>
<dbReference type="PANTHER" id="PTHR32309:SF13">
    <property type="entry name" value="FERRIC ENTEROBACTIN TRANSPORT PROTEIN FEPE"/>
    <property type="match status" value="1"/>
</dbReference>
<dbReference type="GO" id="GO:0005886">
    <property type="term" value="C:plasma membrane"/>
    <property type="evidence" value="ECO:0007669"/>
    <property type="project" value="UniProtKB-SubCell"/>
</dbReference>
<evidence type="ECO:0000313" key="19">
    <source>
        <dbReference type="Proteomes" id="UP000272560"/>
    </source>
</evidence>
<comment type="similarity">
    <text evidence="2">Belongs to the CpsC/CapA family.</text>
</comment>
<dbReference type="EMBL" id="QZVT01000003">
    <property type="protein sequence ID" value="RJT81116.1"/>
    <property type="molecule type" value="Genomic_DNA"/>
</dbReference>
<sequence length="485" mass="51158">MELNDYVRLIRRSWGLISLATVLGLALAVAISMLLPRSYSAETRLFVAAQNSGSAVELQQGNTFTQARIKSYAETATTPLVLQPVIDDLGLAQSADELAEHVAATSNANTVLLSVVATDASPVQAAAIAQAVAESLIDTVESLETTSDGSSPVKLAVVTPASAPEQAASPNVRLNLVGGTGAGLLLGLGLALLRQSLDTKVRGEADLRRASSAVILGGISFDTDAQKKPLLTQAPAQSPRAESFRQIRTNLQFAHVSHKSKAVLVTSSLPGEGKSTTATNLAIAIAQGGQSVVLVDADLRRPRVDEYLGLERNAGLTTALIGRADVEDLLQPWGIDELYVLTAGQIPPNPSELLGSDAMKQLIIRLEQKFDAVIIDAPPLLPVTDAAVLAQEVGGVVLVVGSSKVRVPDLQKSLGNLEMVGADLLGVVFNFLPSKGPDAYAYSYYSYDSVAASPTAEKPVMARRSTKNSRSDFDERIFGLRSQEE</sequence>
<name>A0A3A5M3T5_9MICC</name>
<keyword evidence="9 18" id="KW-0418">Kinase</keyword>
<protein>
    <recommendedName>
        <fullName evidence="4">non-specific protein-tyrosine kinase</fullName>
        <ecNumber evidence="4">2.7.10.2</ecNumber>
    </recommendedName>
</protein>
<evidence type="ECO:0000256" key="13">
    <source>
        <dbReference type="ARBA" id="ARBA00023137"/>
    </source>
</evidence>
<keyword evidence="8" id="KW-0547">Nucleotide-binding</keyword>
<organism evidence="18 19">
    <name type="scientific">Arthrobacter cheniae</name>
    <dbReference type="NCBI Taxonomy" id="1258888"/>
    <lineage>
        <taxon>Bacteria</taxon>
        <taxon>Bacillati</taxon>
        <taxon>Actinomycetota</taxon>
        <taxon>Actinomycetes</taxon>
        <taxon>Micrococcales</taxon>
        <taxon>Micrococcaceae</taxon>
        <taxon>Arthrobacter</taxon>
    </lineage>
</organism>
<accession>A0A3A5M3T5</accession>
<evidence type="ECO:0000256" key="4">
    <source>
        <dbReference type="ARBA" id="ARBA00011903"/>
    </source>
</evidence>
<evidence type="ECO:0000256" key="11">
    <source>
        <dbReference type="ARBA" id="ARBA00022989"/>
    </source>
</evidence>
<evidence type="ECO:0000256" key="1">
    <source>
        <dbReference type="ARBA" id="ARBA00004651"/>
    </source>
</evidence>
<dbReference type="Gene3D" id="3.40.50.300">
    <property type="entry name" value="P-loop containing nucleotide triphosphate hydrolases"/>
    <property type="match status" value="1"/>
</dbReference>
<feature type="region of interest" description="Disordered" evidence="15">
    <location>
        <begin position="455"/>
        <end position="474"/>
    </location>
</feature>
<keyword evidence="12 16" id="KW-0472">Membrane</keyword>
<dbReference type="EC" id="2.7.10.2" evidence="4"/>
<keyword evidence="13" id="KW-0829">Tyrosine-protein kinase</keyword>
<keyword evidence="11 16" id="KW-1133">Transmembrane helix</keyword>
<dbReference type="GO" id="GO:0005524">
    <property type="term" value="F:ATP binding"/>
    <property type="evidence" value="ECO:0007669"/>
    <property type="project" value="UniProtKB-KW"/>
</dbReference>
<dbReference type="InterPro" id="IPR005702">
    <property type="entry name" value="Wzc-like_C"/>
</dbReference>
<dbReference type="GO" id="GO:0042802">
    <property type="term" value="F:identical protein binding"/>
    <property type="evidence" value="ECO:0007669"/>
    <property type="project" value="UniProtKB-ARBA"/>
</dbReference>
<dbReference type="NCBIfam" id="TIGR01007">
    <property type="entry name" value="eps_fam"/>
    <property type="match status" value="1"/>
</dbReference>
<dbReference type="AlphaFoldDB" id="A0A3A5M3T5"/>
<evidence type="ECO:0000256" key="12">
    <source>
        <dbReference type="ARBA" id="ARBA00023136"/>
    </source>
</evidence>
<evidence type="ECO:0000256" key="3">
    <source>
        <dbReference type="ARBA" id="ARBA00007316"/>
    </source>
</evidence>
<comment type="caution">
    <text evidence="18">The sequence shown here is derived from an EMBL/GenBank/DDBJ whole genome shotgun (WGS) entry which is preliminary data.</text>
</comment>
<evidence type="ECO:0000256" key="6">
    <source>
        <dbReference type="ARBA" id="ARBA00022679"/>
    </source>
</evidence>
<evidence type="ECO:0000256" key="8">
    <source>
        <dbReference type="ARBA" id="ARBA00022741"/>
    </source>
</evidence>
<evidence type="ECO:0000256" key="5">
    <source>
        <dbReference type="ARBA" id="ARBA00022475"/>
    </source>
</evidence>
<keyword evidence="6 18" id="KW-0808">Transferase</keyword>
<gene>
    <name evidence="18" type="ORF">D6T63_06860</name>
</gene>
<comment type="similarity">
    <text evidence="3">Belongs to the CpsD/CapB family.</text>
</comment>
<evidence type="ECO:0000256" key="14">
    <source>
        <dbReference type="ARBA" id="ARBA00051245"/>
    </source>
</evidence>
<dbReference type="SUPFAM" id="SSF52540">
    <property type="entry name" value="P-loop containing nucleoside triphosphate hydrolases"/>
    <property type="match status" value="1"/>
</dbReference>
<dbReference type="FunFam" id="3.40.50.300:FF:000527">
    <property type="entry name" value="Tyrosine-protein kinase etk"/>
    <property type="match status" value="1"/>
</dbReference>
<evidence type="ECO:0000256" key="16">
    <source>
        <dbReference type="SAM" id="Phobius"/>
    </source>
</evidence>
<evidence type="ECO:0000256" key="10">
    <source>
        <dbReference type="ARBA" id="ARBA00022840"/>
    </source>
</evidence>
<dbReference type="CDD" id="cd05387">
    <property type="entry name" value="BY-kinase"/>
    <property type="match status" value="1"/>
</dbReference>
<feature type="transmembrane region" description="Helical" evidence="16">
    <location>
        <begin position="14"/>
        <end position="35"/>
    </location>
</feature>
<proteinExistence type="inferred from homology"/>
<evidence type="ECO:0000259" key="17">
    <source>
        <dbReference type="Pfam" id="PF02706"/>
    </source>
</evidence>
<keyword evidence="19" id="KW-1185">Reference proteome</keyword>
<dbReference type="InterPro" id="IPR033756">
    <property type="entry name" value="YlxH/NBP35"/>
</dbReference>
<evidence type="ECO:0000313" key="18">
    <source>
        <dbReference type="EMBL" id="RJT81116.1"/>
    </source>
</evidence>
<evidence type="ECO:0000256" key="15">
    <source>
        <dbReference type="SAM" id="MobiDB-lite"/>
    </source>
</evidence>
<dbReference type="InterPro" id="IPR027417">
    <property type="entry name" value="P-loop_NTPase"/>
</dbReference>
<reference evidence="18 19" key="1">
    <citation type="submission" date="2018-09" db="EMBL/GenBank/DDBJ databases">
        <title>Novel species of Arthrobacter.</title>
        <authorList>
            <person name="Liu Q."/>
            <person name="Xin Y.-H."/>
        </authorList>
    </citation>
    <scope>NUCLEOTIDE SEQUENCE [LARGE SCALE GENOMIC DNA]</scope>
    <source>
        <strain evidence="18 19">Hz2</strain>
    </source>
</reference>
<dbReference type="Proteomes" id="UP000272560">
    <property type="component" value="Unassembled WGS sequence"/>
</dbReference>
<dbReference type="InterPro" id="IPR050445">
    <property type="entry name" value="Bact_polysacc_biosynth/exp"/>
</dbReference>
<keyword evidence="7 16" id="KW-0812">Transmembrane</keyword>
<dbReference type="RefSeq" id="WP_120148462.1">
    <property type="nucleotide sequence ID" value="NZ_QZVT01000003.1"/>
</dbReference>
<keyword evidence="10" id="KW-0067">ATP-binding</keyword>
<dbReference type="PANTHER" id="PTHR32309">
    <property type="entry name" value="TYROSINE-PROTEIN KINASE"/>
    <property type="match status" value="1"/>
</dbReference>
<evidence type="ECO:0000256" key="9">
    <source>
        <dbReference type="ARBA" id="ARBA00022777"/>
    </source>
</evidence>
<dbReference type="Pfam" id="PF02706">
    <property type="entry name" value="Wzz"/>
    <property type="match status" value="1"/>
</dbReference>
<keyword evidence="5" id="KW-1003">Cell membrane</keyword>
<comment type="subcellular location">
    <subcellularLocation>
        <location evidence="1">Cell membrane</location>
        <topology evidence="1">Multi-pass membrane protein</topology>
    </subcellularLocation>
</comment>
<dbReference type="OrthoDB" id="9812433at2"/>
<feature type="domain" description="Polysaccharide chain length determinant N-terminal" evidence="17">
    <location>
        <begin position="2"/>
        <end position="89"/>
    </location>
</feature>
<comment type="catalytic activity">
    <reaction evidence="14">
        <text>L-tyrosyl-[protein] + ATP = O-phospho-L-tyrosyl-[protein] + ADP + H(+)</text>
        <dbReference type="Rhea" id="RHEA:10596"/>
        <dbReference type="Rhea" id="RHEA-COMP:10136"/>
        <dbReference type="Rhea" id="RHEA-COMP:20101"/>
        <dbReference type="ChEBI" id="CHEBI:15378"/>
        <dbReference type="ChEBI" id="CHEBI:30616"/>
        <dbReference type="ChEBI" id="CHEBI:46858"/>
        <dbReference type="ChEBI" id="CHEBI:61978"/>
        <dbReference type="ChEBI" id="CHEBI:456216"/>
        <dbReference type="EC" id="2.7.10.2"/>
    </reaction>
</comment>
<evidence type="ECO:0000256" key="7">
    <source>
        <dbReference type="ARBA" id="ARBA00022692"/>
    </source>
</evidence>